<feature type="site" description="Participates in a stacking interaction with the thymidine ring of dTDP-4-oxo-6-deoxyglucose" evidence="6">
    <location>
        <position position="138"/>
    </location>
</feature>
<evidence type="ECO:0000256" key="5">
    <source>
        <dbReference type="PIRSR" id="PIRSR600888-1"/>
    </source>
</evidence>
<dbReference type="InterPro" id="IPR000888">
    <property type="entry name" value="RmlC-like"/>
</dbReference>
<proteinExistence type="inferred from homology"/>
<dbReference type="InterPro" id="IPR011051">
    <property type="entry name" value="RmlC_Cupin_sf"/>
</dbReference>
<dbReference type="PANTHER" id="PTHR21047:SF2">
    <property type="entry name" value="THYMIDINE DIPHOSPHO-4-KETO-RHAMNOSE 3,5-EPIMERASE"/>
    <property type="match status" value="1"/>
</dbReference>
<dbReference type="EMBL" id="JAABOP010000001">
    <property type="protein sequence ID" value="NER09912.1"/>
    <property type="molecule type" value="Genomic_DNA"/>
</dbReference>
<keyword evidence="9" id="KW-1185">Reference proteome</keyword>
<dbReference type="AlphaFoldDB" id="A0A6P0UBD1"/>
<keyword evidence="7 8" id="KW-0413">Isomerase</keyword>
<evidence type="ECO:0000313" key="8">
    <source>
        <dbReference type="EMBL" id="NER09912.1"/>
    </source>
</evidence>
<accession>A0A6P0UBD1</accession>
<evidence type="ECO:0000256" key="3">
    <source>
        <dbReference type="ARBA" id="ARBA00012098"/>
    </source>
</evidence>
<protein>
    <recommendedName>
        <fullName evidence="4 7">dTDP-4-dehydrorhamnose 3,5-epimerase</fullName>
        <ecNumber evidence="3 7">5.1.3.13</ecNumber>
    </recommendedName>
    <alternativeName>
        <fullName evidence="7">Thymidine diphospho-4-keto-rhamnose 3,5-epimerase</fullName>
    </alternativeName>
</protein>
<feature type="active site" description="Proton acceptor" evidence="5">
    <location>
        <position position="62"/>
    </location>
</feature>
<dbReference type="Pfam" id="PF00908">
    <property type="entry name" value="dTDP_sugar_isom"/>
    <property type="match status" value="1"/>
</dbReference>
<evidence type="ECO:0000256" key="7">
    <source>
        <dbReference type="RuleBase" id="RU364069"/>
    </source>
</evidence>
<reference evidence="8 9" key="1">
    <citation type="submission" date="2020-01" db="EMBL/GenBank/DDBJ databases">
        <title>Muriicola jejuensis KCTC 22299.</title>
        <authorList>
            <person name="Wang G."/>
        </authorList>
    </citation>
    <scope>NUCLEOTIDE SEQUENCE [LARGE SCALE GENOMIC DNA]</scope>
    <source>
        <strain evidence="8 9">KCTC 22299</strain>
    </source>
</reference>
<dbReference type="InterPro" id="IPR014710">
    <property type="entry name" value="RmlC-like_jellyroll"/>
</dbReference>
<dbReference type="GO" id="GO:0019305">
    <property type="term" value="P:dTDP-rhamnose biosynthetic process"/>
    <property type="evidence" value="ECO:0007669"/>
    <property type="project" value="UniProtKB-UniRule"/>
</dbReference>
<name>A0A6P0UBD1_9FLAO</name>
<dbReference type="GO" id="GO:0005829">
    <property type="term" value="C:cytosol"/>
    <property type="evidence" value="ECO:0007669"/>
    <property type="project" value="TreeGrafter"/>
</dbReference>
<comment type="caution">
    <text evidence="8">The sequence shown here is derived from an EMBL/GenBank/DDBJ whole genome shotgun (WGS) entry which is preliminary data.</text>
</comment>
<gene>
    <name evidence="8" type="primary">rfbC</name>
    <name evidence="8" type="ORF">GWK09_05250</name>
</gene>
<evidence type="ECO:0000256" key="1">
    <source>
        <dbReference type="ARBA" id="ARBA00001298"/>
    </source>
</evidence>
<dbReference type="EC" id="5.1.3.13" evidence="3 7"/>
<feature type="active site" description="Proton donor" evidence="5">
    <location>
        <position position="132"/>
    </location>
</feature>
<dbReference type="Proteomes" id="UP000468443">
    <property type="component" value="Unassembled WGS sequence"/>
</dbReference>
<dbReference type="NCBIfam" id="TIGR01221">
    <property type="entry name" value="rmlC"/>
    <property type="match status" value="1"/>
</dbReference>
<dbReference type="Gene3D" id="2.60.120.10">
    <property type="entry name" value="Jelly Rolls"/>
    <property type="match status" value="1"/>
</dbReference>
<sequence length="181" mass="20804">MEIKSTNIQGCYILEPVICRDARGVFMETFHKKKLETLLGGPLEFVQDNQSVSNRNVLRGLHFQKGEHAQAKLGRVVRGRALDVVVDLREKSKSFREVFTIELSEYNNLQLFIPRGLAHGFLALEDQTVFSYKCDAYYYPGSESGIIYNDPELAIDWGIPDSELIISEKDRRLQYLKELFP</sequence>
<comment type="catalytic activity">
    <reaction evidence="1 7">
        <text>dTDP-4-dehydro-6-deoxy-alpha-D-glucose = dTDP-4-dehydro-beta-L-rhamnose</text>
        <dbReference type="Rhea" id="RHEA:16969"/>
        <dbReference type="ChEBI" id="CHEBI:57649"/>
        <dbReference type="ChEBI" id="CHEBI:62830"/>
        <dbReference type="EC" id="5.1.3.13"/>
    </reaction>
</comment>
<evidence type="ECO:0000313" key="9">
    <source>
        <dbReference type="Proteomes" id="UP000468443"/>
    </source>
</evidence>
<dbReference type="GO" id="GO:0000271">
    <property type="term" value="P:polysaccharide biosynthetic process"/>
    <property type="evidence" value="ECO:0007669"/>
    <property type="project" value="TreeGrafter"/>
</dbReference>
<comment type="subunit">
    <text evidence="7">Homodimer.</text>
</comment>
<dbReference type="UniPathway" id="UPA00124"/>
<comment type="pathway">
    <text evidence="7">Carbohydrate biosynthesis; dTDP-L-rhamnose biosynthesis.</text>
</comment>
<comment type="function">
    <text evidence="2 7">Catalyzes the epimerization of the C3' and C5'positions of dTDP-6-deoxy-D-xylo-4-hexulose, forming dTDP-6-deoxy-L-lyxo-4-hexulose.</text>
</comment>
<dbReference type="PANTHER" id="PTHR21047">
    <property type="entry name" value="DTDP-6-DEOXY-D-GLUCOSE-3,5 EPIMERASE"/>
    <property type="match status" value="1"/>
</dbReference>
<evidence type="ECO:0000256" key="2">
    <source>
        <dbReference type="ARBA" id="ARBA00001997"/>
    </source>
</evidence>
<dbReference type="GO" id="GO:0008830">
    <property type="term" value="F:dTDP-4-dehydrorhamnose 3,5-epimerase activity"/>
    <property type="evidence" value="ECO:0007669"/>
    <property type="project" value="UniProtKB-UniRule"/>
</dbReference>
<evidence type="ECO:0000256" key="6">
    <source>
        <dbReference type="PIRSR" id="PIRSR600888-3"/>
    </source>
</evidence>
<comment type="similarity">
    <text evidence="7">Belongs to the dTDP-4-dehydrorhamnose 3,5-epimerase family.</text>
</comment>
<organism evidence="8 9">
    <name type="scientific">Muriicola jejuensis</name>
    <dbReference type="NCBI Taxonomy" id="504488"/>
    <lineage>
        <taxon>Bacteria</taxon>
        <taxon>Pseudomonadati</taxon>
        <taxon>Bacteroidota</taxon>
        <taxon>Flavobacteriia</taxon>
        <taxon>Flavobacteriales</taxon>
        <taxon>Flavobacteriaceae</taxon>
        <taxon>Muriicola</taxon>
    </lineage>
</organism>
<dbReference type="SUPFAM" id="SSF51182">
    <property type="entry name" value="RmlC-like cupins"/>
    <property type="match status" value="1"/>
</dbReference>
<dbReference type="CDD" id="cd00438">
    <property type="entry name" value="cupin_RmlC"/>
    <property type="match status" value="1"/>
</dbReference>
<evidence type="ECO:0000256" key="4">
    <source>
        <dbReference type="ARBA" id="ARBA00019595"/>
    </source>
</evidence>